<dbReference type="GO" id="GO:0005524">
    <property type="term" value="F:ATP binding"/>
    <property type="evidence" value="ECO:0007669"/>
    <property type="project" value="UniProtKB-KW"/>
</dbReference>
<feature type="transmembrane region" description="Helical" evidence="12">
    <location>
        <begin position="6"/>
        <end position="28"/>
    </location>
</feature>
<keyword evidence="4" id="KW-1003">Cell membrane</keyword>
<dbReference type="Pfam" id="PF02518">
    <property type="entry name" value="HATPase_c"/>
    <property type="match status" value="1"/>
</dbReference>
<dbReference type="CDD" id="cd00082">
    <property type="entry name" value="HisKA"/>
    <property type="match status" value="1"/>
</dbReference>
<dbReference type="EMBL" id="JANSUY010000013">
    <property type="protein sequence ID" value="MCR9016282.1"/>
    <property type="molecule type" value="Genomic_DNA"/>
</dbReference>
<evidence type="ECO:0000256" key="10">
    <source>
        <dbReference type="ARBA" id="ARBA00023012"/>
    </source>
</evidence>
<dbReference type="Pfam" id="PF00512">
    <property type="entry name" value="HisKA"/>
    <property type="match status" value="1"/>
</dbReference>
<evidence type="ECO:0000256" key="3">
    <source>
        <dbReference type="ARBA" id="ARBA00012438"/>
    </source>
</evidence>
<accession>A0A9X2P6G7</accession>
<proteinExistence type="predicted"/>
<feature type="transmembrane region" description="Helical" evidence="12">
    <location>
        <begin position="309"/>
        <end position="331"/>
    </location>
</feature>
<evidence type="ECO:0000256" key="8">
    <source>
        <dbReference type="ARBA" id="ARBA00022777"/>
    </source>
</evidence>
<comment type="caution">
    <text evidence="14">The sequence shown here is derived from an EMBL/GenBank/DDBJ whole genome shotgun (WGS) entry which is preliminary data.</text>
</comment>
<dbReference type="Gene3D" id="1.10.287.130">
    <property type="match status" value="1"/>
</dbReference>
<keyword evidence="12" id="KW-0812">Transmembrane</keyword>
<keyword evidence="15" id="KW-1185">Reference proteome</keyword>
<dbReference type="PANTHER" id="PTHR43547">
    <property type="entry name" value="TWO-COMPONENT HISTIDINE KINASE"/>
    <property type="match status" value="1"/>
</dbReference>
<keyword evidence="9" id="KW-0067">ATP-binding</keyword>
<dbReference type="CDD" id="cd00075">
    <property type="entry name" value="HATPase"/>
    <property type="match status" value="1"/>
</dbReference>
<keyword evidence="12" id="KW-1133">Transmembrane helix</keyword>
<evidence type="ECO:0000256" key="6">
    <source>
        <dbReference type="ARBA" id="ARBA00022679"/>
    </source>
</evidence>
<evidence type="ECO:0000259" key="13">
    <source>
        <dbReference type="PROSITE" id="PS50109"/>
    </source>
</evidence>
<keyword evidence="7" id="KW-0547">Nucleotide-binding</keyword>
<dbReference type="SUPFAM" id="SSF47384">
    <property type="entry name" value="Homodimeric domain of signal transducing histidine kinase"/>
    <property type="match status" value="1"/>
</dbReference>
<evidence type="ECO:0000313" key="15">
    <source>
        <dbReference type="Proteomes" id="UP001142175"/>
    </source>
</evidence>
<keyword evidence="6" id="KW-0808">Transferase</keyword>
<dbReference type="InterPro" id="IPR036890">
    <property type="entry name" value="HATPase_C_sf"/>
</dbReference>
<dbReference type="PRINTS" id="PR00344">
    <property type="entry name" value="BCTRLSENSOR"/>
</dbReference>
<dbReference type="FunFam" id="3.30.565.10:FF:000023">
    <property type="entry name" value="PAS domain-containing sensor histidine kinase"/>
    <property type="match status" value="1"/>
</dbReference>
<evidence type="ECO:0000256" key="11">
    <source>
        <dbReference type="ARBA" id="ARBA00023136"/>
    </source>
</evidence>
<keyword evidence="5" id="KW-0597">Phosphoprotein</keyword>
<evidence type="ECO:0000313" key="14">
    <source>
        <dbReference type="EMBL" id="MCR9016282.1"/>
    </source>
</evidence>
<dbReference type="GO" id="GO:0005886">
    <property type="term" value="C:plasma membrane"/>
    <property type="evidence" value="ECO:0007669"/>
    <property type="project" value="UniProtKB-SubCell"/>
</dbReference>
<dbReference type="InterPro" id="IPR003594">
    <property type="entry name" value="HATPase_dom"/>
</dbReference>
<dbReference type="SMART" id="SM00387">
    <property type="entry name" value="HATPase_c"/>
    <property type="match status" value="1"/>
</dbReference>
<dbReference type="AlphaFoldDB" id="A0A9X2P6G7"/>
<comment type="catalytic activity">
    <reaction evidence="1">
        <text>ATP + protein L-histidine = ADP + protein N-phospho-L-histidine.</text>
        <dbReference type="EC" id="2.7.13.3"/>
    </reaction>
</comment>
<feature type="domain" description="Histidine kinase" evidence="13">
    <location>
        <begin position="350"/>
        <end position="569"/>
    </location>
</feature>
<dbReference type="SUPFAM" id="SSF55874">
    <property type="entry name" value="ATPase domain of HSP90 chaperone/DNA topoisomerase II/histidine kinase"/>
    <property type="match status" value="1"/>
</dbReference>
<dbReference type="GO" id="GO:0000155">
    <property type="term" value="F:phosphorelay sensor kinase activity"/>
    <property type="evidence" value="ECO:0007669"/>
    <property type="project" value="InterPro"/>
</dbReference>
<dbReference type="PROSITE" id="PS50109">
    <property type="entry name" value="HIS_KIN"/>
    <property type="match status" value="1"/>
</dbReference>
<protein>
    <recommendedName>
        <fullName evidence="3">histidine kinase</fullName>
        <ecNumber evidence="3">2.7.13.3</ecNumber>
    </recommendedName>
</protein>
<evidence type="ECO:0000256" key="5">
    <source>
        <dbReference type="ARBA" id="ARBA00022553"/>
    </source>
</evidence>
<keyword evidence="10" id="KW-0902">Two-component regulatory system</keyword>
<dbReference type="SMART" id="SM00388">
    <property type="entry name" value="HisKA"/>
    <property type="match status" value="1"/>
</dbReference>
<dbReference type="InterPro" id="IPR036097">
    <property type="entry name" value="HisK_dim/P_sf"/>
</dbReference>
<dbReference type="Proteomes" id="UP001142175">
    <property type="component" value="Unassembled WGS sequence"/>
</dbReference>
<dbReference type="PANTHER" id="PTHR43547:SF2">
    <property type="entry name" value="HYBRID SIGNAL TRANSDUCTION HISTIDINE KINASE C"/>
    <property type="match status" value="1"/>
</dbReference>
<gene>
    <name evidence="14" type="ORF">NU887_14650</name>
</gene>
<evidence type="ECO:0000256" key="2">
    <source>
        <dbReference type="ARBA" id="ARBA00004236"/>
    </source>
</evidence>
<comment type="subcellular location">
    <subcellularLocation>
        <location evidence="2">Cell membrane</location>
    </subcellularLocation>
</comment>
<keyword evidence="11 12" id="KW-0472">Membrane</keyword>
<evidence type="ECO:0000256" key="7">
    <source>
        <dbReference type="ARBA" id="ARBA00022741"/>
    </source>
</evidence>
<dbReference type="InterPro" id="IPR004358">
    <property type="entry name" value="Sig_transdc_His_kin-like_C"/>
</dbReference>
<evidence type="ECO:0000256" key="1">
    <source>
        <dbReference type="ARBA" id="ARBA00000085"/>
    </source>
</evidence>
<organism evidence="14 15">
    <name type="scientific">Aquiflexum gelatinilyticum</name>
    <dbReference type="NCBI Taxonomy" id="2961943"/>
    <lineage>
        <taxon>Bacteria</taxon>
        <taxon>Pseudomonadati</taxon>
        <taxon>Bacteroidota</taxon>
        <taxon>Cytophagia</taxon>
        <taxon>Cytophagales</taxon>
        <taxon>Cyclobacteriaceae</taxon>
        <taxon>Aquiflexum</taxon>
    </lineage>
</organism>
<reference evidence="14" key="1">
    <citation type="submission" date="2022-08" db="EMBL/GenBank/DDBJ databases">
        <authorList>
            <person name="Zhang D."/>
        </authorList>
    </citation>
    <scope>NUCLEOTIDE SEQUENCE</scope>
    <source>
        <strain evidence="14">XJ19-11</strain>
    </source>
</reference>
<evidence type="ECO:0000256" key="9">
    <source>
        <dbReference type="ARBA" id="ARBA00022840"/>
    </source>
</evidence>
<evidence type="ECO:0000256" key="4">
    <source>
        <dbReference type="ARBA" id="ARBA00022475"/>
    </source>
</evidence>
<dbReference type="RefSeq" id="WP_258424131.1">
    <property type="nucleotide sequence ID" value="NZ_JANSUY010000013.1"/>
</dbReference>
<dbReference type="InterPro" id="IPR005467">
    <property type="entry name" value="His_kinase_dom"/>
</dbReference>
<sequence length="569" mass="65429">MSSSQMKLIIILMSISSLGLVGFQYYWIRNALRINEERFEQAVYQSLAATVNQMEKGETSDIFLSYLAKDTLLQQSLTQKIEPIVVQVRQRPNSRRRPSVMDTLLQQPIPQISQSFKRLIEARGLDISIMTDLDNFFTNLTPEIASSMFTPDEMEILLQERERQFQYLNQNEKIFRSRYGIVRDGEFEEEYNIPVDALEKIRSANLKIDFMNRAWEELIGEKDILARMDTGQVRMLVKNNLKEKGIEQSFELGILDNNGKFLPITNSADSFSLMSSRMQARLFPSDIISQENYLLVNFPNKRAYVFRQIWLPVLSSILFIGVVIFCFVYAIRVIIRQKNLSEIKNDFINNMTHEFKTPIATVSLAVEALQDPDLLNQESFRKRYLSIIKDENKRLGGQVEKVLQAATLEKKEFSLKLEYVNLIDLLEDAKSQFELQVENKGGKITLENEIGDPYMMSDAFHLAHIFNNLLDNANKYSKESPIIHIKVWDQNGYAFVSIQDNGIGMSKEVTKKIFDKFYRVPTGNVHDVKGFGLGLSYVKTIIEAHKGEITVNSEPGKGSIFTIKLPKTP</sequence>
<name>A0A9X2P6G7_9BACT</name>
<dbReference type="EC" id="2.7.13.3" evidence="3"/>
<keyword evidence="8 14" id="KW-0418">Kinase</keyword>
<evidence type="ECO:0000256" key="12">
    <source>
        <dbReference type="SAM" id="Phobius"/>
    </source>
</evidence>
<dbReference type="Gene3D" id="3.30.565.10">
    <property type="entry name" value="Histidine kinase-like ATPase, C-terminal domain"/>
    <property type="match status" value="1"/>
</dbReference>
<dbReference type="InterPro" id="IPR003661">
    <property type="entry name" value="HisK_dim/P_dom"/>
</dbReference>